<sequence>MGNTQKGAAPLKADLLMENSQGAHLLQQYGFRIHSEHDSLRKQIRDRFISLSRHDRKKAADELKKNYKKLEHSLKIYIKKQNDLVKLSALIWLSFECSIKDESEKSIEHAWMVLDVDYKNKCSVLLDASYFPQEDLNTRIKHALFSLPTQTLTAIEFCSFLYEKALHEKNTYATKRRFELFCSEYIKKDNSYSKQRNIDLIFFLSNCNKILFQGHEIKHDQITILVSLMDQFWGSTKIWRNYFFNHLNDWQEIIILDHKELSTYKNLNHLRSAAAKVLHMEPAEISQRMDIAEKIDLLHGYSFESLSSRKKVYKEISRIYTKSSTSLLPQDKPKAVSLTIDELDCIAKLQHSSKPSTPELIKECLQHALKQYKESPNDTKTQQLSAKMRKNIKRTSIRLDMDSKRLLKDLLTAINKSKNPLPRKLSDSLAIGIAIRLYAESKSHREISYRGATYTYSGERDRRFRGIIQNWSR</sequence>
<dbReference type="Proteomes" id="UP000294575">
    <property type="component" value="Unassembled WGS sequence"/>
</dbReference>
<dbReference type="EMBL" id="SNYK01000005">
    <property type="protein sequence ID" value="TDQ38100.1"/>
    <property type="molecule type" value="Genomic_DNA"/>
</dbReference>
<proteinExistence type="predicted"/>
<evidence type="ECO:0000313" key="3">
    <source>
        <dbReference type="Proteomes" id="UP000294575"/>
    </source>
</evidence>
<organism evidence="2 3">
    <name type="scientific">Thiopseudomonas denitrificans</name>
    <dbReference type="NCBI Taxonomy" id="1501432"/>
    <lineage>
        <taxon>Bacteria</taxon>
        <taxon>Pseudomonadati</taxon>
        <taxon>Pseudomonadota</taxon>
        <taxon>Gammaproteobacteria</taxon>
        <taxon>Pseudomonadales</taxon>
        <taxon>Pseudomonadaceae</taxon>
        <taxon>Thiopseudomonas</taxon>
    </lineage>
</organism>
<gene>
    <name evidence="2" type="ORF">DFQ45_10511</name>
</gene>
<evidence type="ECO:0000313" key="2">
    <source>
        <dbReference type="EMBL" id="TDQ38100.1"/>
    </source>
</evidence>
<dbReference type="AlphaFoldDB" id="A0A4R6TW86"/>
<evidence type="ECO:0000256" key="1">
    <source>
        <dbReference type="SAM" id="Coils"/>
    </source>
</evidence>
<protein>
    <submittedName>
        <fullName evidence="2">Uncharacterized protein</fullName>
    </submittedName>
</protein>
<comment type="caution">
    <text evidence="2">The sequence shown here is derived from an EMBL/GenBank/DDBJ whole genome shotgun (WGS) entry which is preliminary data.</text>
</comment>
<name>A0A4R6TW86_9GAMM</name>
<accession>A0A4R6TW86</accession>
<dbReference type="RefSeq" id="WP_101497118.1">
    <property type="nucleotide sequence ID" value="NZ_LNJZ01000008.1"/>
</dbReference>
<feature type="coiled-coil region" evidence="1">
    <location>
        <begin position="53"/>
        <end position="80"/>
    </location>
</feature>
<keyword evidence="1" id="KW-0175">Coiled coil</keyword>
<keyword evidence="3" id="KW-1185">Reference proteome</keyword>
<reference evidence="2 3" key="1">
    <citation type="submission" date="2019-03" db="EMBL/GenBank/DDBJ databases">
        <title>Genomic Encyclopedia of Type Strains, Phase IV (KMG-IV): sequencing the most valuable type-strain genomes for metagenomic binning, comparative biology and taxonomic classification.</title>
        <authorList>
            <person name="Goeker M."/>
        </authorList>
    </citation>
    <scope>NUCLEOTIDE SEQUENCE [LARGE SCALE GENOMIC DNA]</scope>
    <source>
        <strain evidence="2 3">DSM 28679</strain>
    </source>
</reference>